<evidence type="ECO:0000313" key="9">
    <source>
        <dbReference type="Proteomes" id="UP000470384"/>
    </source>
</evidence>
<comment type="catalytic activity">
    <reaction evidence="7">
        <text>DNA(n) + a 2'-deoxyribonucleoside 5'-triphosphate = DNA(n+1) + diphosphate</text>
        <dbReference type="Rhea" id="RHEA:22508"/>
        <dbReference type="Rhea" id="RHEA-COMP:17339"/>
        <dbReference type="Rhea" id="RHEA-COMP:17340"/>
        <dbReference type="ChEBI" id="CHEBI:33019"/>
        <dbReference type="ChEBI" id="CHEBI:61560"/>
        <dbReference type="ChEBI" id="CHEBI:173112"/>
        <dbReference type="EC" id="2.7.7.7"/>
    </reaction>
</comment>
<comment type="caution">
    <text evidence="8">The sequence shown here is derived from an EMBL/GenBank/DDBJ whole genome shotgun (WGS) entry which is preliminary data.</text>
</comment>
<evidence type="ECO:0000313" key="8">
    <source>
        <dbReference type="EMBL" id="NBG95155.1"/>
    </source>
</evidence>
<dbReference type="Proteomes" id="UP000470384">
    <property type="component" value="Unassembled WGS sequence"/>
</dbReference>
<dbReference type="RefSeq" id="WP_160587148.1">
    <property type="nucleotide sequence ID" value="NZ_BMHN01000001.1"/>
</dbReference>
<keyword evidence="3" id="KW-0548">Nucleotidyltransferase</keyword>
<dbReference type="GO" id="GO:0003677">
    <property type="term" value="F:DNA binding"/>
    <property type="evidence" value="ECO:0007669"/>
    <property type="project" value="InterPro"/>
</dbReference>
<dbReference type="OrthoDB" id="9804983at2"/>
<evidence type="ECO:0000256" key="4">
    <source>
        <dbReference type="ARBA" id="ARBA00022705"/>
    </source>
</evidence>
<name>A0A845Q928_9HYPH</name>
<dbReference type="NCBIfam" id="TIGR01128">
    <property type="entry name" value="holA"/>
    <property type="match status" value="1"/>
</dbReference>
<evidence type="ECO:0000256" key="1">
    <source>
        <dbReference type="ARBA" id="ARBA00012417"/>
    </source>
</evidence>
<evidence type="ECO:0000256" key="7">
    <source>
        <dbReference type="ARBA" id="ARBA00049244"/>
    </source>
</evidence>
<dbReference type="GO" id="GO:0006261">
    <property type="term" value="P:DNA-templated DNA replication"/>
    <property type="evidence" value="ECO:0007669"/>
    <property type="project" value="TreeGrafter"/>
</dbReference>
<dbReference type="InterPro" id="IPR005790">
    <property type="entry name" value="DNA_polIII_delta"/>
</dbReference>
<dbReference type="GO" id="GO:0009360">
    <property type="term" value="C:DNA polymerase III complex"/>
    <property type="evidence" value="ECO:0007669"/>
    <property type="project" value="TreeGrafter"/>
</dbReference>
<proteinExistence type="inferred from homology"/>
<dbReference type="GeneID" id="300656071"/>
<keyword evidence="5" id="KW-0239">DNA-directed DNA polymerase</keyword>
<keyword evidence="9" id="KW-1185">Reference proteome</keyword>
<comment type="similarity">
    <text evidence="6">Belongs to the DNA polymerase HolA subunit family.</text>
</comment>
<dbReference type="InterPro" id="IPR008921">
    <property type="entry name" value="DNA_pol3_clamp-load_cplx_C"/>
</dbReference>
<dbReference type="SUPFAM" id="SSF52540">
    <property type="entry name" value="P-loop containing nucleoside triphosphate hydrolases"/>
    <property type="match status" value="1"/>
</dbReference>
<evidence type="ECO:0000256" key="5">
    <source>
        <dbReference type="ARBA" id="ARBA00022932"/>
    </source>
</evidence>
<dbReference type="Gene3D" id="1.10.8.60">
    <property type="match status" value="1"/>
</dbReference>
<protein>
    <recommendedName>
        <fullName evidence="1">DNA-directed DNA polymerase</fullName>
        <ecNumber evidence="1">2.7.7.7</ecNumber>
    </recommendedName>
</protein>
<accession>A0A845Q928</accession>
<dbReference type="SUPFAM" id="SSF48019">
    <property type="entry name" value="post-AAA+ oligomerization domain-like"/>
    <property type="match status" value="1"/>
</dbReference>
<dbReference type="AlphaFoldDB" id="A0A845Q928"/>
<dbReference type="Gene3D" id="3.40.50.300">
    <property type="entry name" value="P-loop containing nucleotide triphosphate hydrolases"/>
    <property type="match status" value="1"/>
</dbReference>
<gene>
    <name evidence="8" type="ORF">GTQ45_05365</name>
</gene>
<dbReference type="PANTHER" id="PTHR34388:SF1">
    <property type="entry name" value="DNA POLYMERASE III SUBUNIT DELTA"/>
    <property type="match status" value="1"/>
</dbReference>
<dbReference type="EC" id="2.7.7.7" evidence="1"/>
<keyword evidence="4" id="KW-0235">DNA replication</keyword>
<keyword evidence="2" id="KW-0808">Transferase</keyword>
<dbReference type="EMBL" id="WXYQ01000004">
    <property type="protein sequence ID" value="NBG95155.1"/>
    <property type="molecule type" value="Genomic_DNA"/>
</dbReference>
<dbReference type="Gene3D" id="1.20.272.10">
    <property type="match status" value="1"/>
</dbReference>
<dbReference type="InterPro" id="IPR027417">
    <property type="entry name" value="P-loop_NTPase"/>
</dbReference>
<reference evidence="8 9" key="1">
    <citation type="journal article" date="2016" name="Int. J. Syst. Evol. Microbiol.">
        <title>Pyruvatibacter mobilis gen. nov., sp. nov., a marine bacterium from the culture broth of Picochlorum sp. 122.</title>
        <authorList>
            <person name="Wang G."/>
            <person name="Tang M."/>
            <person name="Wu H."/>
            <person name="Dai S."/>
            <person name="Li T."/>
            <person name="Chen C."/>
            <person name="He H."/>
            <person name="Fan J."/>
            <person name="Xiang W."/>
            <person name="Li X."/>
        </authorList>
    </citation>
    <scope>NUCLEOTIDE SEQUENCE [LARGE SCALE GENOMIC DNA]</scope>
    <source>
        <strain evidence="8 9">GYP-11</strain>
    </source>
</reference>
<sequence>MKLKPAEIDRFIKQPPDTVRAALIYGPDLGLVRERGGKLLRALTDTPDDPFSVADLEESVLKGDPARLADEAGAVAMFGGRRVVRVRDAGEAAAKALKSYLEQPGDGFVILEAGDLTPRSALRKLVESAKDAACLPCYADTAESLEKLAAGMLRDAGLDADHPVILALVEQLGADRQLSRNEIEKLILYKNGESPVTLDDIAASVGGADARGVDDAIDSAAGGDMQKLDVSFAKLVESGVAPERMIRALTMHLERLHLVLGRVERGGRLDEILRSLRPPLHFSRQPAMRRQCAVWSRRRLDGALAMLADAEAQCRGAGPLSEAIVARAMMSIARAAAAGRRS</sequence>
<dbReference type="GO" id="GO:0003887">
    <property type="term" value="F:DNA-directed DNA polymerase activity"/>
    <property type="evidence" value="ECO:0007669"/>
    <property type="project" value="UniProtKB-KW"/>
</dbReference>
<evidence type="ECO:0000256" key="6">
    <source>
        <dbReference type="ARBA" id="ARBA00034754"/>
    </source>
</evidence>
<evidence type="ECO:0000256" key="2">
    <source>
        <dbReference type="ARBA" id="ARBA00022679"/>
    </source>
</evidence>
<evidence type="ECO:0000256" key="3">
    <source>
        <dbReference type="ARBA" id="ARBA00022695"/>
    </source>
</evidence>
<dbReference type="PANTHER" id="PTHR34388">
    <property type="entry name" value="DNA POLYMERASE III SUBUNIT DELTA"/>
    <property type="match status" value="1"/>
</dbReference>
<organism evidence="8 9">
    <name type="scientific">Pyruvatibacter mobilis</name>
    <dbReference type="NCBI Taxonomy" id="1712261"/>
    <lineage>
        <taxon>Bacteria</taxon>
        <taxon>Pseudomonadati</taxon>
        <taxon>Pseudomonadota</taxon>
        <taxon>Alphaproteobacteria</taxon>
        <taxon>Hyphomicrobiales</taxon>
        <taxon>Parvibaculaceae</taxon>
        <taxon>Pyruvatibacter</taxon>
    </lineage>
</organism>